<dbReference type="GO" id="GO:0000160">
    <property type="term" value="P:phosphorelay signal transduction system"/>
    <property type="evidence" value="ECO:0007669"/>
    <property type="project" value="InterPro"/>
</dbReference>
<dbReference type="Gene3D" id="1.20.120.160">
    <property type="entry name" value="HPT domain"/>
    <property type="match status" value="1"/>
</dbReference>
<feature type="domain" description="HPt" evidence="1">
    <location>
        <begin position="25"/>
        <end position="101"/>
    </location>
</feature>
<dbReference type="Pfam" id="PF01627">
    <property type="entry name" value="Hpt"/>
    <property type="match status" value="1"/>
</dbReference>
<dbReference type="EMBL" id="MAAX01000027">
    <property type="protein sequence ID" value="OUS20205.1"/>
    <property type="molecule type" value="Genomic_DNA"/>
</dbReference>
<gene>
    <name evidence="2" type="ORF">A9Q93_01580</name>
</gene>
<comment type="caution">
    <text evidence="2">The sequence shown here is derived from an EMBL/GenBank/DDBJ whole genome shotgun (WGS) entry which is preliminary data.</text>
</comment>
<dbReference type="InterPro" id="IPR036641">
    <property type="entry name" value="HPT_dom_sf"/>
</dbReference>
<dbReference type="Proteomes" id="UP000196102">
    <property type="component" value="Unassembled WGS sequence"/>
</dbReference>
<accession>A0A1Z8BC74</accession>
<evidence type="ECO:0000313" key="2">
    <source>
        <dbReference type="EMBL" id="OUS20205.1"/>
    </source>
</evidence>
<organism evidence="2 3">
    <name type="scientific">Nonlabens dokdonensis</name>
    <dbReference type="NCBI Taxonomy" id="328515"/>
    <lineage>
        <taxon>Bacteria</taxon>
        <taxon>Pseudomonadati</taxon>
        <taxon>Bacteroidota</taxon>
        <taxon>Flavobacteriia</taxon>
        <taxon>Flavobacteriales</taxon>
        <taxon>Flavobacteriaceae</taxon>
        <taxon>Nonlabens</taxon>
    </lineage>
</organism>
<reference evidence="3" key="1">
    <citation type="journal article" date="2017" name="Proc. Natl. Acad. Sci. U.S.A.">
        <title>Simulation of Deepwater Horizon oil plume reveals substrate specialization within a complex community of hydrocarbon-degraders.</title>
        <authorList>
            <person name="Hu P."/>
            <person name="Dubinsky E.A."/>
            <person name="Probst A.J."/>
            <person name="Wang J."/>
            <person name="Sieber C.M.K."/>
            <person name="Tom L.M."/>
            <person name="Gardinali P."/>
            <person name="Banfield J.F."/>
            <person name="Atlas R.M."/>
            <person name="Andersen G.L."/>
        </authorList>
    </citation>
    <scope>NUCLEOTIDE SEQUENCE [LARGE SCALE GENOMIC DNA]</scope>
</reference>
<protein>
    <recommendedName>
        <fullName evidence="1">HPt domain-containing protein</fullName>
    </recommendedName>
</protein>
<dbReference type="SUPFAM" id="SSF47226">
    <property type="entry name" value="Histidine-containing phosphotransfer domain, HPT domain"/>
    <property type="match status" value="1"/>
</dbReference>
<dbReference type="RefSeq" id="WP_303685628.1">
    <property type="nucleotide sequence ID" value="NZ_CAJXYO010000065.1"/>
</dbReference>
<proteinExistence type="predicted"/>
<evidence type="ECO:0000259" key="1">
    <source>
        <dbReference type="Pfam" id="PF01627"/>
    </source>
</evidence>
<dbReference type="AlphaFoldDB" id="A0A1Z8BC74"/>
<dbReference type="GO" id="GO:0004672">
    <property type="term" value="F:protein kinase activity"/>
    <property type="evidence" value="ECO:0007669"/>
    <property type="project" value="UniProtKB-ARBA"/>
</dbReference>
<name>A0A1Z8BC74_9FLAO</name>
<evidence type="ECO:0000313" key="3">
    <source>
        <dbReference type="Proteomes" id="UP000196102"/>
    </source>
</evidence>
<sequence>MKKTTYDLTQVQMISDNDPDFVNTMVDTFLKEMPLDLENLASAVLEENRENVRLYAHKMKPSLELFGLKGHERARNLELWGKNTEQKDINEDFMFLHQELENTFLELERDF</sequence>
<dbReference type="InterPro" id="IPR008207">
    <property type="entry name" value="Sig_transdc_His_kin_Hpt_dom"/>
</dbReference>